<dbReference type="InterPro" id="IPR003961">
    <property type="entry name" value="FN3_dom"/>
</dbReference>
<dbReference type="InterPro" id="IPR036116">
    <property type="entry name" value="FN3_sf"/>
</dbReference>
<evidence type="ECO:0000313" key="4">
    <source>
        <dbReference type="Proteomes" id="UP001163821"/>
    </source>
</evidence>
<gene>
    <name evidence="3" type="ORF">N2K84_05495</name>
</gene>
<dbReference type="EMBL" id="JAPAAF010000005">
    <property type="protein sequence ID" value="MCW0482175.1"/>
    <property type="molecule type" value="Genomic_DNA"/>
</dbReference>
<evidence type="ECO:0000259" key="2">
    <source>
        <dbReference type="PROSITE" id="PS50853"/>
    </source>
</evidence>
<proteinExistence type="predicted"/>
<keyword evidence="1" id="KW-0732">Signal</keyword>
<feature type="chain" id="PRO_5041399817" evidence="1">
    <location>
        <begin position="27"/>
        <end position="533"/>
    </location>
</feature>
<dbReference type="Gene3D" id="2.160.20.10">
    <property type="entry name" value="Single-stranded right-handed beta-helix, Pectin lyase-like"/>
    <property type="match status" value="1"/>
</dbReference>
<accession>A0AA41Y5E9</accession>
<evidence type="ECO:0000256" key="1">
    <source>
        <dbReference type="SAM" id="SignalP"/>
    </source>
</evidence>
<dbReference type="AlphaFoldDB" id="A0AA41Y5E9"/>
<feature type="domain" description="Fibronectin type-III" evidence="2">
    <location>
        <begin position="42"/>
        <end position="133"/>
    </location>
</feature>
<protein>
    <submittedName>
        <fullName evidence="3">DUF5123 domain-containing protein</fullName>
    </submittedName>
</protein>
<dbReference type="SUPFAM" id="SSF49265">
    <property type="entry name" value="Fibronectin type III"/>
    <property type="match status" value="1"/>
</dbReference>
<organism evidence="3 4">
    <name type="scientific">Gaoshiqia sediminis</name>
    <dbReference type="NCBI Taxonomy" id="2986998"/>
    <lineage>
        <taxon>Bacteria</taxon>
        <taxon>Pseudomonadati</taxon>
        <taxon>Bacteroidota</taxon>
        <taxon>Bacteroidia</taxon>
        <taxon>Marinilabiliales</taxon>
        <taxon>Prolixibacteraceae</taxon>
        <taxon>Gaoshiqia</taxon>
    </lineage>
</organism>
<dbReference type="RefSeq" id="WP_282590781.1">
    <property type="nucleotide sequence ID" value="NZ_JAPAAF010000005.1"/>
</dbReference>
<name>A0AA41Y5E9_9BACT</name>
<evidence type="ECO:0000313" key="3">
    <source>
        <dbReference type="EMBL" id="MCW0482175.1"/>
    </source>
</evidence>
<dbReference type="CDD" id="cd00063">
    <property type="entry name" value="FN3"/>
    <property type="match status" value="1"/>
</dbReference>
<dbReference type="InterPro" id="IPR033427">
    <property type="entry name" value="DUF5123"/>
</dbReference>
<keyword evidence="4" id="KW-1185">Reference proteome</keyword>
<dbReference type="InterPro" id="IPR013783">
    <property type="entry name" value="Ig-like_fold"/>
</dbReference>
<dbReference type="InterPro" id="IPR012334">
    <property type="entry name" value="Pectin_lyas_fold"/>
</dbReference>
<feature type="signal peptide" evidence="1">
    <location>
        <begin position="1"/>
        <end position="26"/>
    </location>
</feature>
<dbReference type="Proteomes" id="UP001163821">
    <property type="component" value="Unassembled WGS sequence"/>
</dbReference>
<dbReference type="PROSITE" id="PS50853">
    <property type="entry name" value="FN3"/>
    <property type="match status" value="1"/>
</dbReference>
<dbReference type="Pfam" id="PF00041">
    <property type="entry name" value="fn3"/>
    <property type="match status" value="1"/>
</dbReference>
<dbReference type="SUPFAM" id="SSF51126">
    <property type="entry name" value="Pectin lyase-like"/>
    <property type="match status" value="1"/>
</dbReference>
<dbReference type="Gene3D" id="2.60.40.10">
    <property type="entry name" value="Immunoglobulins"/>
    <property type="match status" value="1"/>
</dbReference>
<reference evidence="3" key="1">
    <citation type="submission" date="2022-10" db="EMBL/GenBank/DDBJ databases">
        <title>Gaoshiqiia sediminis gen. nov., sp. nov., isolated from coastal sediment.</title>
        <authorList>
            <person name="Yu W.X."/>
            <person name="Mu D.S."/>
            <person name="Du J.Z."/>
            <person name="Liang Y.Q."/>
        </authorList>
    </citation>
    <scope>NUCLEOTIDE SEQUENCE</scope>
    <source>
        <strain evidence="3">A06</strain>
    </source>
</reference>
<sequence length="533" mass="58131">MNFKKTINIRLIFATLAGLLLFNACVDKNDWDVDSSYSRMFRPANLAVTGVTATTADVNFVAIPGSAYYLVELSQDSLVFESIVATLDTTANQFTLQNLESNSPYSIRVQAISADASKPSSAWSELYFNTRAEQIMEPVLPGDIMSRSVNLRWTAGATVTNLQILDGDGTEVMNLAISAETMAAGSLKVTGLSPETSYTAVLLNGTKQRGSATFTTYPDVPDADLLFMMEATDVLTQETFDTLTVSSVTFAFPAGTYYNFSETLQLPTDVAFNFFGLPGDTKAILNIKQINMGTNHEYIKFINLDVTGMVYENGVPTGAVYDYLFNQSDEATVGSIEFSNCLIRDLGRTPLRLQGSGSNKYIGLVKIDNCLVYNMPDSYYFINSNVSTCQMANISITNSTFHNIMRMIMHTNSNNESLVISDCTFNNVLASGRYFIDMSTSYGPTSEFKITNSIFGDTADDNARGIRAASAPVVTNTFATSDFVLGGSSISGLIDYLGLSTDLFADPANGDFTIKDELFDGKSSAGDPRWRFQ</sequence>
<dbReference type="Pfam" id="PF17161">
    <property type="entry name" value="DUF5123"/>
    <property type="match status" value="1"/>
</dbReference>
<dbReference type="InterPro" id="IPR011050">
    <property type="entry name" value="Pectin_lyase_fold/virulence"/>
</dbReference>
<comment type="caution">
    <text evidence="3">The sequence shown here is derived from an EMBL/GenBank/DDBJ whole genome shotgun (WGS) entry which is preliminary data.</text>
</comment>